<dbReference type="InterPro" id="IPR052021">
    <property type="entry name" value="Type-I_RS_S_subunit"/>
</dbReference>
<dbReference type="Proteomes" id="UP000461010">
    <property type="component" value="Unassembled WGS sequence"/>
</dbReference>
<name>A0ABQ6VJB2_9BACT</name>
<accession>A0ABQ6VJB2</accession>
<dbReference type="InterPro" id="IPR044946">
    <property type="entry name" value="Restrct_endonuc_typeI_TRD_sf"/>
</dbReference>
<feature type="domain" description="Type I restriction modification DNA specificity" evidence="5">
    <location>
        <begin position="177"/>
        <end position="363"/>
    </location>
</feature>
<keyword evidence="4" id="KW-0175">Coiled coil</keyword>
<evidence type="ECO:0000256" key="1">
    <source>
        <dbReference type="ARBA" id="ARBA00010923"/>
    </source>
</evidence>
<evidence type="ECO:0000313" key="6">
    <source>
        <dbReference type="EMBL" id="KAB7889413.1"/>
    </source>
</evidence>
<evidence type="ECO:0000259" key="5">
    <source>
        <dbReference type="Pfam" id="PF01420"/>
    </source>
</evidence>
<sequence length="384" mass="43906">MSNWDYGILDHAVKKASSNISINKVQDDEGSYPLYGAKGLVKTISFYQQEKDYIAVIKDGAGIGRISKHPKESSIVATMQYIIPKEEYDIDFIYYFLESIDLKKYRNGSTIPHIYYRDYKNEAFPFVKIDEQKQIVEILDTAFEALEKAKINLEKNLKNTKELFDSKLNEIFSQKGEGWEERKLEDLSDSKKAIVSGPFGSNLKVADYRDSGVPILRLQNVGKGKFIEKDIKYIEKEKAEELKSHSFVVGDIVLAKLGIPIGKTCIIPETFEDGIILADIVRIRPDKKIVNYKYLEYFLNTNLSVSQLTKEISGATRPRVNLSNVRNIVAPILSLKVQNNIVEEINILENKTKQLEQKYQQKLDNLEELKKSLLQKAFSGELTK</sequence>
<gene>
    <name evidence="6" type="ORF">GBG18_10935</name>
</gene>
<dbReference type="RefSeq" id="WP_152191050.1">
    <property type="nucleotide sequence ID" value="NZ_WFKI01000023.1"/>
</dbReference>
<dbReference type="PANTHER" id="PTHR30408:SF12">
    <property type="entry name" value="TYPE I RESTRICTION ENZYME MJAVIII SPECIFICITY SUBUNIT"/>
    <property type="match status" value="1"/>
</dbReference>
<dbReference type="SUPFAM" id="SSF116734">
    <property type="entry name" value="DNA methylase specificity domain"/>
    <property type="match status" value="2"/>
</dbReference>
<dbReference type="Gene3D" id="3.90.220.20">
    <property type="entry name" value="DNA methylase specificity domains"/>
    <property type="match status" value="2"/>
</dbReference>
<keyword evidence="2" id="KW-0680">Restriction system</keyword>
<comment type="similarity">
    <text evidence="1">Belongs to the type-I restriction system S methylase family.</text>
</comment>
<dbReference type="Pfam" id="PF01420">
    <property type="entry name" value="Methylase_S"/>
    <property type="match status" value="2"/>
</dbReference>
<dbReference type="InterPro" id="IPR000055">
    <property type="entry name" value="Restrct_endonuc_typeI_TRD"/>
</dbReference>
<dbReference type="EMBL" id="WFKJ01000035">
    <property type="protein sequence ID" value="KAB7889413.1"/>
    <property type="molecule type" value="Genomic_DNA"/>
</dbReference>
<organism evidence="6 7">
    <name type="scientific">Poseidonibacter ostreae</name>
    <dbReference type="NCBI Taxonomy" id="2654171"/>
    <lineage>
        <taxon>Bacteria</taxon>
        <taxon>Pseudomonadati</taxon>
        <taxon>Campylobacterota</taxon>
        <taxon>Epsilonproteobacteria</taxon>
        <taxon>Campylobacterales</taxon>
        <taxon>Arcobacteraceae</taxon>
        <taxon>Poseidonibacter</taxon>
    </lineage>
</organism>
<evidence type="ECO:0000256" key="2">
    <source>
        <dbReference type="ARBA" id="ARBA00022747"/>
    </source>
</evidence>
<evidence type="ECO:0000313" key="7">
    <source>
        <dbReference type="Proteomes" id="UP000461010"/>
    </source>
</evidence>
<evidence type="ECO:0000256" key="4">
    <source>
        <dbReference type="SAM" id="Coils"/>
    </source>
</evidence>
<keyword evidence="7" id="KW-1185">Reference proteome</keyword>
<reference evidence="6 7" key="1">
    <citation type="submission" date="2019-10" db="EMBL/GenBank/DDBJ databases">
        <title>Poseidonibacter ostreae sp. nov., isolated from the gut of the Ostrea denselamellosa.</title>
        <authorList>
            <person name="Choi A."/>
        </authorList>
    </citation>
    <scope>NUCLEOTIDE SEQUENCE [LARGE SCALE GENOMIC DNA]</scope>
    <source>
        <strain evidence="6 7">SJOD-M-5</strain>
    </source>
</reference>
<protein>
    <recommendedName>
        <fullName evidence="5">Type I restriction modification DNA specificity domain-containing protein</fullName>
    </recommendedName>
</protein>
<feature type="coiled-coil region" evidence="4">
    <location>
        <begin position="338"/>
        <end position="376"/>
    </location>
</feature>
<proteinExistence type="inferred from homology"/>
<feature type="coiled-coil region" evidence="4">
    <location>
        <begin position="136"/>
        <end position="170"/>
    </location>
</feature>
<feature type="domain" description="Type I restriction modification DNA specificity" evidence="5">
    <location>
        <begin position="17"/>
        <end position="152"/>
    </location>
</feature>
<keyword evidence="3" id="KW-0238">DNA-binding</keyword>
<evidence type="ECO:0000256" key="3">
    <source>
        <dbReference type="ARBA" id="ARBA00023125"/>
    </source>
</evidence>
<dbReference type="PANTHER" id="PTHR30408">
    <property type="entry name" value="TYPE-1 RESTRICTION ENZYME ECOKI SPECIFICITY PROTEIN"/>
    <property type="match status" value="1"/>
</dbReference>
<comment type="caution">
    <text evidence="6">The sequence shown here is derived from an EMBL/GenBank/DDBJ whole genome shotgun (WGS) entry which is preliminary data.</text>
</comment>